<keyword evidence="4" id="KW-0378">Hydrolase</keyword>
<accession>A0A1L3KMF5</accession>
<dbReference type="InterPro" id="IPR009003">
    <property type="entry name" value="Peptidase_S1_PA"/>
</dbReference>
<feature type="domain" description="SF3 helicase" evidence="10">
    <location>
        <begin position="365"/>
        <end position="542"/>
    </location>
</feature>
<keyword evidence="8" id="KW-0472">Membrane</keyword>
<evidence type="ECO:0000256" key="5">
    <source>
        <dbReference type="ARBA" id="ARBA00022840"/>
    </source>
</evidence>
<proteinExistence type="predicted"/>
<feature type="domain" description="RdRp catalytic" evidence="9">
    <location>
        <begin position="1328"/>
        <end position="1459"/>
    </location>
</feature>
<keyword evidence="6" id="KW-0693">Viral RNA replication</keyword>
<dbReference type="Pfam" id="PF00910">
    <property type="entry name" value="RNA_helicase"/>
    <property type="match status" value="1"/>
</dbReference>
<dbReference type="InterPro" id="IPR014759">
    <property type="entry name" value="Helicase_SF3_ssRNA_vir"/>
</dbReference>
<keyword evidence="3" id="KW-0547">Nucleotide-binding</keyword>
<dbReference type="GO" id="GO:0005524">
    <property type="term" value="F:ATP binding"/>
    <property type="evidence" value="ECO:0007669"/>
    <property type="project" value="UniProtKB-KW"/>
</dbReference>
<feature type="compositionally biased region" description="Polar residues" evidence="7">
    <location>
        <begin position="26"/>
        <end position="40"/>
    </location>
</feature>
<dbReference type="GO" id="GO:0003723">
    <property type="term" value="F:RNA binding"/>
    <property type="evidence" value="ECO:0007669"/>
    <property type="project" value="InterPro"/>
</dbReference>
<evidence type="ECO:0000259" key="10">
    <source>
        <dbReference type="PROSITE" id="PS51218"/>
    </source>
</evidence>
<evidence type="ECO:0000256" key="4">
    <source>
        <dbReference type="ARBA" id="ARBA00022801"/>
    </source>
</evidence>
<dbReference type="Pfam" id="PF00680">
    <property type="entry name" value="RdRP_1"/>
    <property type="match status" value="1"/>
</dbReference>
<name>A0A1L3KMF5_9VIRU</name>
<dbReference type="InterPro" id="IPR043128">
    <property type="entry name" value="Rev_trsase/Diguanyl_cyclase"/>
</dbReference>
<dbReference type="Gene3D" id="3.30.70.270">
    <property type="match status" value="1"/>
</dbReference>
<dbReference type="EMBL" id="KX884367">
    <property type="protein sequence ID" value="APG78567.1"/>
    <property type="molecule type" value="Genomic_RNA"/>
</dbReference>
<dbReference type="PROSITE" id="PS00675">
    <property type="entry name" value="SIGMA54_INTERACT_1"/>
    <property type="match status" value="1"/>
</dbReference>
<evidence type="ECO:0000256" key="2">
    <source>
        <dbReference type="ARBA" id="ARBA00022695"/>
    </source>
</evidence>
<organism evidence="11">
    <name type="scientific">Wenzhou picorna-like virus 50</name>
    <dbReference type="NCBI Taxonomy" id="1923638"/>
    <lineage>
        <taxon>Viruses</taxon>
        <taxon>Riboviria</taxon>
    </lineage>
</organism>
<evidence type="ECO:0000256" key="6">
    <source>
        <dbReference type="ARBA" id="ARBA00022953"/>
    </source>
</evidence>
<dbReference type="GO" id="GO:0003968">
    <property type="term" value="F:RNA-directed RNA polymerase activity"/>
    <property type="evidence" value="ECO:0007669"/>
    <property type="project" value="InterPro"/>
</dbReference>
<feature type="compositionally biased region" description="Basic and acidic residues" evidence="7">
    <location>
        <begin position="57"/>
        <end position="69"/>
    </location>
</feature>
<dbReference type="GO" id="GO:0003724">
    <property type="term" value="F:RNA helicase activity"/>
    <property type="evidence" value="ECO:0007669"/>
    <property type="project" value="InterPro"/>
</dbReference>
<evidence type="ECO:0000256" key="7">
    <source>
        <dbReference type="SAM" id="MobiDB-lite"/>
    </source>
</evidence>
<evidence type="ECO:0000256" key="3">
    <source>
        <dbReference type="ARBA" id="ARBA00022741"/>
    </source>
</evidence>
<dbReference type="GO" id="GO:0039694">
    <property type="term" value="P:viral RNA genome replication"/>
    <property type="evidence" value="ECO:0007669"/>
    <property type="project" value="InterPro"/>
</dbReference>
<keyword evidence="1" id="KW-0808">Transferase</keyword>
<evidence type="ECO:0000256" key="1">
    <source>
        <dbReference type="ARBA" id="ARBA00022679"/>
    </source>
</evidence>
<dbReference type="CDD" id="cd23195">
    <property type="entry name" value="Marnaviridae_RdRp"/>
    <property type="match status" value="1"/>
</dbReference>
<feature type="region of interest" description="Disordered" evidence="7">
    <location>
        <begin position="26"/>
        <end position="81"/>
    </location>
</feature>
<evidence type="ECO:0000313" key="11">
    <source>
        <dbReference type="EMBL" id="APG78567.1"/>
    </source>
</evidence>
<dbReference type="PROSITE" id="PS50507">
    <property type="entry name" value="RDRP_SSRNA_POS"/>
    <property type="match status" value="1"/>
</dbReference>
<keyword evidence="2" id="KW-0548">Nucleotidyltransferase</keyword>
<dbReference type="InterPro" id="IPR000605">
    <property type="entry name" value="Helicase_SF3_ssDNA/RNA_vir"/>
</dbReference>
<sequence length="1596" mass="179719">MSSNGTSLACENNVVINKEDNITSTEESYSFLPQSEQFNPKQAARSKFQQNRRSVRKEKNKDLRREGKPVPKSVPKPKKGLIKPYEEQSLVEHLYPGSIIEQAKAKLIDLKVSDKASQLLDVLETLGLLSFSLPSCDSPMEVAVQLALALKTLIKGSLIENAVSSSQMIEWCKETFGYNVFEPQSGDAETNSSWLSLLPKIKDNWELVRNAPVFEKISNLISMAASIGLCSVTNLSWSVKGIELFRVGSLRKHVSAIDFVGATLDTIIVFIEGGYECFKQRSFAPLLFSSEDGHKFDSLYFTLIELHEHAMVFNLSTKPIEYNGETRPITDLEYGTMLDEAIEMAERAFKSAKGTWQQSVLEKRLTVLRTNRALYAAKRIDGSMRQAPFTIYIWGESGVGKSTVAQVVMADCLRAAGANPDPKFTAIIKESDKYDSTLKSDTAGIFLDDMGNTKSDFMEKSPTERLIDINNNMITYANKADLHEKGKVEVRPKVLVVTSNAPLVQHGRLGSIKPFSIVRRGDVHIRVTVKPKFATDDGRLDSHKAMEEFPESSLVTDIWDLHVYTPDENNKKLMLKPVFGGIETTPVGIDKALNYLTDKCEKHFNIQRLIVEKGQGLVASRQYCSGCNRSSNLCKCEHEKQVNCDFSFEFIRTNMAQMNSVLNNITVRIPECVVNSSITQKLYMMYHYSDFLDLEKQMRRDMSFIFATIMFILCCHGSFTFFYFCSFLTICVGLYVSALAAWRDDMCSRLANNRTITTDLFASLRRSKAVQFFSVCMVGRLLYSCVMFLKSTHKTQSALAPSSVAEILQRDSEVNPWATVEASELHVSDKNRNMTHDQVMARVQKNLFHITLVENNFSQSCDILALGGTLYLLPLHIFKNRKDMKAMITKGDPTKLNSQFKGYVSIAAMKPIKGKDLCIVNIPSGGPMADIKHLFPDEVTVSGSAHLLYRKADGTLNNDILRANYIHNSEAGGAGYHYYAPYNTFTGMCGAILVSAFAKSSIIGIHLRGISGTPSGKALTVTRQEILDTVNECNDWIGTMPSHVNGTFPTTRYEKQVVSTQDIHPKSPINFLEHDKCNVEYLGQTPGRVSHTKSEVIKTPISDLVEEETGVPNKHGPPAFHSWKMWQESLKHSANPGPGVEPTLIDRAVVDYANGLIEKLQSPDFADWVRDELKPLNEMETLCGVDGKRFIDPMKKGTSKGFPLTGEKREWIYLLNPEDYPDHECPAECDARIMEEFEKMRTMLLRGERCYAIFKACVKDEPTKIGKDKVRVFQAADWAFQMLVRMYFLPIARIFSMFPIDSECAVGVNAMGPEWDILAKHMRKFGEDRILAGDYSKYDLRMPASLIIAAFKVLIRVGEECGQYTSDDIMIMRGICTEIAFSCVAYNGDIIIHRGSNPSGQNLTVYVNCIVNSLLLRCAYYHMYPAEEGNPEPFRRNCAVMTYGDDVKGSVRKGCDWFNHISYADFLAGRGMVFTMPDKESEPTPYMNDDDADFLKRHNLFSEDTGFIHGVLDEASIFKSLHTVLKSKSVSAYDQSASNIDGALREWWQYGRDMYEKRRAQMTRVAQRAGISHMCNELERTYDDRLAMFKEKYESA</sequence>
<dbReference type="InterPro" id="IPR025662">
    <property type="entry name" value="Sigma_54_int_dom_ATP-bd_1"/>
</dbReference>
<keyword evidence="5" id="KW-0067">ATP-binding</keyword>
<dbReference type="SUPFAM" id="SSF56672">
    <property type="entry name" value="DNA/RNA polymerases"/>
    <property type="match status" value="1"/>
</dbReference>
<feature type="transmembrane region" description="Helical" evidence="8">
    <location>
        <begin position="721"/>
        <end position="742"/>
    </location>
</feature>
<keyword evidence="8" id="KW-1133">Transmembrane helix</keyword>
<dbReference type="InterPro" id="IPR007094">
    <property type="entry name" value="RNA-dir_pol_PSvirus"/>
</dbReference>
<evidence type="ECO:0008006" key="12">
    <source>
        <dbReference type="Google" id="ProtNLM"/>
    </source>
</evidence>
<dbReference type="GO" id="GO:0006351">
    <property type="term" value="P:DNA-templated transcription"/>
    <property type="evidence" value="ECO:0007669"/>
    <property type="project" value="InterPro"/>
</dbReference>
<dbReference type="InterPro" id="IPR043502">
    <property type="entry name" value="DNA/RNA_pol_sf"/>
</dbReference>
<evidence type="ECO:0000259" key="9">
    <source>
        <dbReference type="PROSITE" id="PS50507"/>
    </source>
</evidence>
<reference evidence="11" key="1">
    <citation type="journal article" date="2016" name="Nature">
        <title>Redefining the invertebrate RNA virosphere.</title>
        <authorList>
            <person name="Shi M."/>
            <person name="Lin X.D."/>
            <person name="Tian J.H."/>
            <person name="Chen L.J."/>
            <person name="Chen X."/>
            <person name="Li C.X."/>
            <person name="Qin X.C."/>
            <person name="Li J."/>
            <person name="Cao J.P."/>
            <person name="Eden J.S."/>
            <person name="Buchmann J."/>
            <person name="Wang W."/>
            <person name="Xu J."/>
            <person name="Holmes E.C."/>
            <person name="Zhang Y.Z."/>
        </authorList>
    </citation>
    <scope>NUCLEOTIDE SEQUENCE</scope>
    <source>
        <strain evidence="11">WZSLuoI83448</strain>
    </source>
</reference>
<evidence type="ECO:0000256" key="8">
    <source>
        <dbReference type="SAM" id="Phobius"/>
    </source>
</evidence>
<dbReference type="SUPFAM" id="SSF50494">
    <property type="entry name" value="Trypsin-like serine proteases"/>
    <property type="match status" value="1"/>
</dbReference>
<dbReference type="GO" id="GO:0016787">
    <property type="term" value="F:hydrolase activity"/>
    <property type="evidence" value="ECO:0007669"/>
    <property type="project" value="UniProtKB-KW"/>
</dbReference>
<dbReference type="InterPro" id="IPR001205">
    <property type="entry name" value="RNA-dir_pol_C"/>
</dbReference>
<dbReference type="PROSITE" id="PS51218">
    <property type="entry name" value="SF3_HELICASE_2"/>
    <property type="match status" value="1"/>
</dbReference>
<protein>
    <recommendedName>
        <fullName evidence="12">SF3 helicase domain-containing protein</fullName>
    </recommendedName>
</protein>
<keyword evidence="8" id="KW-0812">Transmembrane</keyword>